<dbReference type="InterPro" id="IPR036390">
    <property type="entry name" value="WH_DNA-bd_sf"/>
</dbReference>
<dbReference type="SMART" id="SM00347">
    <property type="entry name" value="HTH_MARR"/>
    <property type="match status" value="1"/>
</dbReference>
<dbReference type="PROSITE" id="PS50995">
    <property type="entry name" value="HTH_MARR_2"/>
    <property type="match status" value="1"/>
</dbReference>
<protein>
    <submittedName>
        <fullName evidence="2">DNA-binding transcriptional regulator, MarR family</fullName>
    </submittedName>
</protein>
<keyword evidence="3" id="KW-1185">Reference proteome</keyword>
<dbReference type="InterPro" id="IPR036388">
    <property type="entry name" value="WH-like_DNA-bd_sf"/>
</dbReference>
<dbReference type="Proteomes" id="UP000763557">
    <property type="component" value="Unassembled WGS sequence"/>
</dbReference>
<dbReference type="SUPFAM" id="SSF46785">
    <property type="entry name" value="Winged helix' DNA-binding domain"/>
    <property type="match status" value="1"/>
</dbReference>
<proteinExistence type="predicted"/>
<dbReference type="GO" id="GO:0003677">
    <property type="term" value="F:DNA binding"/>
    <property type="evidence" value="ECO:0007669"/>
    <property type="project" value="UniProtKB-KW"/>
</dbReference>
<dbReference type="InterPro" id="IPR039422">
    <property type="entry name" value="MarR/SlyA-like"/>
</dbReference>
<keyword evidence="2" id="KW-0238">DNA-binding</keyword>
<gene>
    <name evidence="2" type="ORF">GC106_2780</name>
</gene>
<evidence type="ECO:0000313" key="2">
    <source>
        <dbReference type="EMBL" id="NRN63077.1"/>
    </source>
</evidence>
<dbReference type="InterPro" id="IPR000835">
    <property type="entry name" value="HTH_MarR-typ"/>
</dbReference>
<dbReference type="PRINTS" id="PR00598">
    <property type="entry name" value="HTHMARR"/>
</dbReference>
<organism evidence="2 3">
    <name type="scientific">Kibdelosporangium persicum</name>
    <dbReference type="NCBI Taxonomy" id="2698649"/>
    <lineage>
        <taxon>Bacteria</taxon>
        <taxon>Bacillati</taxon>
        <taxon>Actinomycetota</taxon>
        <taxon>Actinomycetes</taxon>
        <taxon>Pseudonocardiales</taxon>
        <taxon>Pseudonocardiaceae</taxon>
        <taxon>Kibdelosporangium</taxon>
    </lineage>
</organism>
<dbReference type="PANTHER" id="PTHR33164:SF99">
    <property type="entry name" value="MARR FAMILY REGULATORY PROTEIN"/>
    <property type="match status" value="1"/>
</dbReference>
<dbReference type="RefSeq" id="WP_173123483.1">
    <property type="nucleotide sequence ID" value="NZ_CBCSGW010000039.1"/>
</dbReference>
<sequence>MPDDFAEVFAGFVRSFGLLEPDRTPCGSAMSVAEAHALTILRESPLHQGKLGALLHLGKSSTSRLTDGLEERGWVRREPDPGDGRARLLVLTENGERVAAGVVERRGRRLQALLDHIEPDQHGTVLTALRLLKEAADRESP</sequence>
<reference evidence="2 3" key="1">
    <citation type="submission" date="2020-01" db="EMBL/GenBank/DDBJ databases">
        <title>Kibdelosporangium persica a novel Actinomycetes from a hot desert in Iran.</title>
        <authorList>
            <person name="Safaei N."/>
            <person name="Zaburannyi N."/>
            <person name="Mueller R."/>
            <person name="Wink J."/>
        </authorList>
    </citation>
    <scope>NUCLEOTIDE SEQUENCE [LARGE SCALE GENOMIC DNA]</scope>
    <source>
        <strain evidence="2 3">4NS15</strain>
    </source>
</reference>
<feature type="domain" description="HTH marR-type" evidence="1">
    <location>
        <begin position="2"/>
        <end position="134"/>
    </location>
</feature>
<evidence type="ECO:0000259" key="1">
    <source>
        <dbReference type="PROSITE" id="PS50995"/>
    </source>
</evidence>
<dbReference type="Pfam" id="PF12802">
    <property type="entry name" value="MarR_2"/>
    <property type="match status" value="1"/>
</dbReference>
<accession>A0ABX2EWH9</accession>
<evidence type="ECO:0000313" key="3">
    <source>
        <dbReference type="Proteomes" id="UP000763557"/>
    </source>
</evidence>
<name>A0ABX2EWH9_9PSEU</name>
<comment type="caution">
    <text evidence="2">The sequence shown here is derived from an EMBL/GenBank/DDBJ whole genome shotgun (WGS) entry which is preliminary data.</text>
</comment>
<dbReference type="EMBL" id="JAAATY010000001">
    <property type="protein sequence ID" value="NRN63077.1"/>
    <property type="molecule type" value="Genomic_DNA"/>
</dbReference>
<dbReference type="Gene3D" id="1.10.10.10">
    <property type="entry name" value="Winged helix-like DNA-binding domain superfamily/Winged helix DNA-binding domain"/>
    <property type="match status" value="1"/>
</dbReference>
<dbReference type="PANTHER" id="PTHR33164">
    <property type="entry name" value="TRANSCRIPTIONAL REGULATOR, MARR FAMILY"/>
    <property type="match status" value="1"/>
</dbReference>